<name>A0AA48GSC3_9BACT</name>
<dbReference type="EMBL" id="AP027080">
    <property type="protein sequence ID" value="BDU73365.1"/>
    <property type="molecule type" value="Genomic_DNA"/>
</dbReference>
<organism evidence="1 2">
    <name type="scientific">Mesoterricola silvestris</name>
    <dbReference type="NCBI Taxonomy" id="2927979"/>
    <lineage>
        <taxon>Bacteria</taxon>
        <taxon>Pseudomonadati</taxon>
        <taxon>Acidobacteriota</taxon>
        <taxon>Holophagae</taxon>
        <taxon>Holophagales</taxon>
        <taxon>Holophagaceae</taxon>
        <taxon>Mesoterricola</taxon>
    </lineage>
</organism>
<gene>
    <name evidence="1" type="ORF">METEAL_25390</name>
</gene>
<sequence>MRGGAALLLVLGILTLCAAVAWMAHRAVLREQAVEGEALQGARAALAADSALAWFLEEGWRDVPALLDSGDGRGREEVLGVPARVLPREPAQSGEVRVRDLGPSSRWPGSRVWRLTVVGRVTGPRPFVQTREVYVSVAEGRGPPIKRAWRIVR</sequence>
<protein>
    <submittedName>
        <fullName evidence="1">Uncharacterized protein</fullName>
    </submittedName>
</protein>
<reference evidence="2" key="1">
    <citation type="journal article" date="2023" name="Int. J. Syst. Evol. Microbiol.">
        <title>Mesoterricola silvestris gen. nov., sp. nov., Mesoterricola sediminis sp. nov., Geothrix oryzae sp. nov., Geothrix edaphica sp. nov., Geothrix rubra sp. nov., and Geothrix limicola sp. nov., six novel members of Acidobacteriota isolated from soils.</title>
        <authorList>
            <person name="Itoh H."/>
            <person name="Sugisawa Y."/>
            <person name="Mise K."/>
            <person name="Xu Z."/>
            <person name="Kuniyasu M."/>
            <person name="Ushijima N."/>
            <person name="Kawano K."/>
            <person name="Kobayashi E."/>
            <person name="Shiratori Y."/>
            <person name="Masuda Y."/>
            <person name="Senoo K."/>
        </authorList>
    </citation>
    <scope>NUCLEOTIDE SEQUENCE [LARGE SCALE GENOMIC DNA]</scope>
    <source>
        <strain evidence="2">W79</strain>
    </source>
</reference>
<evidence type="ECO:0000313" key="1">
    <source>
        <dbReference type="EMBL" id="BDU73365.1"/>
    </source>
</evidence>
<keyword evidence="2" id="KW-1185">Reference proteome</keyword>
<dbReference type="AlphaFoldDB" id="A0AA48GSC3"/>
<accession>A0AA48GSC3</accession>
<dbReference type="KEGG" id="msil:METEAL_25390"/>
<proteinExistence type="predicted"/>
<dbReference type="Proteomes" id="UP001238179">
    <property type="component" value="Chromosome"/>
</dbReference>
<evidence type="ECO:0000313" key="2">
    <source>
        <dbReference type="Proteomes" id="UP001238179"/>
    </source>
</evidence>
<dbReference type="RefSeq" id="WP_316412017.1">
    <property type="nucleotide sequence ID" value="NZ_AP027080.1"/>
</dbReference>